<evidence type="ECO:0000259" key="3">
    <source>
        <dbReference type="Pfam" id="PF01467"/>
    </source>
</evidence>
<dbReference type="AlphaFoldDB" id="D9PNL7"/>
<dbReference type="EMBL" id="ADZX01000978">
    <property type="protein sequence ID" value="EFK94844.1"/>
    <property type="molecule type" value="Genomic_DNA"/>
</dbReference>
<dbReference type="NCBIfam" id="NF001985">
    <property type="entry name" value="PRK00777.1"/>
    <property type="match status" value="1"/>
</dbReference>
<organism evidence="4">
    <name type="scientific">sediment metagenome</name>
    <dbReference type="NCBI Taxonomy" id="749907"/>
    <lineage>
        <taxon>unclassified sequences</taxon>
        <taxon>metagenomes</taxon>
        <taxon>ecological metagenomes</taxon>
    </lineage>
</organism>
<gene>
    <name evidence="4" type="ORF">LDC_3150</name>
</gene>
<accession>D9PNL7</accession>
<dbReference type="GO" id="GO:0016301">
    <property type="term" value="F:kinase activity"/>
    <property type="evidence" value="ECO:0007669"/>
    <property type="project" value="InterPro"/>
</dbReference>
<dbReference type="Pfam" id="PF04019">
    <property type="entry name" value="DUF359"/>
    <property type="match status" value="1"/>
</dbReference>
<evidence type="ECO:0000256" key="1">
    <source>
        <dbReference type="ARBA" id="ARBA00022741"/>
    </source>
</evidence>
<keyword evidence="1" id="KW-0547">Nucleotide-binding</keyword>
<dbReference type="GO" id="GO:0015937">
    <property type="term" value="P:coenzyme A biosynthetic process"/>
    <property type="evidence" value="ECO:0007669"/>
    <property type="project" value="InterPro"/>
</dbReference>
<comment type="caution">
    <text evidence="4">The sequence shown here is derived from an EMBL/GenBank/DDBJ whole genome shotgun (WGS) entry which is preliminary data.</text>
</comment>
<dbReference type="InterPro" id="IPR014729">
    <property type="entry name" value="Rossmann-like_a/b/a_fold"/>
</dbReference>
<keyword evidence="2" id="KW-0342">GTP-binding</keyword>
<evidence type="ECO:0000313" key="4">
    <source>
        <dbReference type="EMBL" id="EFK94844.1"/>
    </source>
</evidence>
<name>D9PNL7_9ZZZZ</name>
<protein>
    <recommendedName>
        <fullName evidence="3">Cytidyltransferase-like domain-containing protein</fullName>
    </recommendedName>
</protein>
<dbReference type="PANTHER" id="PTHR40732">
    <property type="entry name" value="UPF0218 PROTEIN TK1697"/>
    <property type="match status" value="1"/>
</dbReference>
<evidence type="ECO:0000256" key="2">
    <source>
        <dbReference type="ARBA" id="ARBA00023134"/>
    </source>
</evidence>
<dbReference type="Pfam" id="PF01467">
    <property type="entry name" value="CTP_transf_like"/>
    <property type="match status" value="1"/>
</dbReference>
<dbReference type="PANTHER" id="PTHR40732:SF1">
    <property type="entry name" value="GTP-DEPENDENT DEPHOSPHO-COA KINASE"/>
    <property type="match status" value="1"/>
</dbReference>
<dbReference type="GO" id="GO:0005525">
    <property type="term" value="F:GTP binding"/>
    <property type="evidence" value="ECO:0007669"/>
    <property type="project" value="UniProtKB-KW"/>
</dbReference>
<reference evidence="4" key="1">
    <citation type="submission" date="2010-07" db="EMBL/GenBank/DDBJ databases">
        <authorList>
            <consortium name="CONSOLIDER consortium CSD2007-00005"/>
            <person name="Guazzaroni M.-E."/>
            <person name="Richter M."/>
            <person name="Garcia-Salamanca A."/>
            <person name="Yarza P."/>
            <person name="Ferrer M."/>
        </authorList>
    </citation>
    <scope>NUCLEOTIDE SEQUENCE</scope>
</reference>
<dbReference type="InterPro" id="IPR004821">
    <property type="entry name" value="Cyt_trans-like"/>
</dbReference>
<reference evidence="4" key="2">
    <citation type="journal article" date="2011" name="Microb. Ecol.">
        <title>Taxonomic and Functional Metagenomic Profiling of the Microbial Community in the Anoxic Sediment of a Sub-saline Shallow Lake (Laguna de Carrizo, Central Spain).</title>
        <authorList>
            <person name="Ferrer M."/>
            <person name="Guazzaroni M.E."/>
            <person name="Richter M."/>
            <person name="Garcia-Salamanca A."/>
            <person name="Yarza P."/>
            <person name="Suarez-Suarez A."/>
            <person name="Solano J."/>
            <person name="Alcaide M."/>
            <person name="van Dillewijn P."/>
            <person name="Molina-Henares M.A."/>
            <person name="Lopez-Cortes N."/>
            <person name="Al-Ramahi Y."/>
            <person name="Guerrero C."/>
            <person name="Acosta A."/>
            <person name="de Eugenio L.I."/>
            <person name="Martinez V."/>
            <person name="Marques S."/>
            <person name="Rojo F."/>
            <person name="Santero E."/>
            <person name="Genilloud O."/>
            <person name="Perez-Perez J."/>
            <person name="Rossello-Mora R."/>
            <person name="Ramos J.L."/>
        </authorList>
    </citation>
    <scope>NUCLEOTIDE SEQUENCE</scope>
</reference>
<dbReference type="NCBIfam" id="TIGR00125">
    <property type="entry name" value="cyt_tran_rel"/>
    <property type="match status" value="1"/>
</dbReference>
<proteinExistence type="inferred from homology"/>
<dbReference type="HAMAP" id="MF_00590">
    <property type="entry name" value="Dephospho_CoA_kinase_GTP_dep"/>
    <property type="match status" value="1"/>
</dbReference>
<feature type="domain" description="Cytidyltransferase-like" evidence="3">
    <location>
        <begin position="7"/>
        <end position="148"/>
    </location>
</feature>
<sequence>MYTHVFIAGTFDGLHAGHREVLSRAFAEGERVTVGITSDGFIRKYKIAGTSGQPIMIASFYDRNKTVEAWIEKHGWKDKATYIEVQDPYEPAAAGDYDAIIVTSQNRDTGEKINAIRASRNLPTLSLIMVDLVPAQDGAPISSTRIRRHQIDAWGTLLLPDTLRGALKSPMGEIVPIAGLVPTLKDRTVPLVTVGDVTTDRMLVNGIVPDLSIIDLHARRIPYKMFHDYHFPRDVLPVYMTSGPGYISHDAMTFLSRWNKTQKRFVLVISGEDDLLVLPAIYFSPIGTIILYGQPDVGIVRLVVTEDLKQKAKEYLDKFTQE</sequence>
<dbReference type="Gene3D" id="3.40.50.620">
    <property type="entry name" value="HUPs"/>
    <property type="match status" value="1"/>
</dbReference>
<dbReference type="SUPFAM" id="SSF52374">
    <property type="entry name" value="Nucleotidylyl transferase"/>
    <property type="match status" value="1"/>
</dbReference>
<dbReference type="InterPro" id="IPR007164">
    <property type="entry name" value="GTP-dep_dephospho-CoA_kin"/>
</dbReference>